<proteinExistence type="predicted"/>
<dbReference type="InterPro" id="IPR045155">
    <property type="entry name" value="Beta-lactam_cat"/>
</dbReference>
<dbReference type="InterPro" id="IPR000871">
    <property type="entry name" value="Beta-lactam_class-A"/>
</dbReference>
<organism evidence="5 6">
    <name type="scientific">Streptomyces mobaraensis (strain ATCC 29032 / DSM 40847 / JCM 4168 / NBRC 13819 / NCIMB 11159 / IPCR 16-22)</name>
    <dbReference type="NCBI Taxonomy" id="1223523"/>
    <lineage>
        <taxon>Bacteria</taxon>
        <taxon>Bacillati</taxon>
        <taxon>Actinomycetota</taxon>
        <taxon>Actinomycetes</taxon>
        <taxon>Kitasatosporales</taxon>
        <taxon>Streptomycetaceae</taxon>
        <taxon>Streptomyces</taxon>
    </lineage>
</organism>
<dbReference type="GO" id="GO:0046677">
    <property type="term" value="P:response to antibiotic"/>
    <property type="evidence" value="ECO:0007669"/>
    <property type="project" value="InterPro"/>
</dbReference>
<reference evidence="5 6" key="1">
    <citation type="journal article" date="2013" name="Genome Announc.">
        <title>Whole-Genome Shotgun Assembly and Analysis of the Genome of Streptomyces mobaraensis DSM 40847, a Strain for Industrial Production of Microbial Transglutaminase.</title>
        <authorList>
            <person name="Yang H."/>
            <person name="He T."/>
            <person name="Wu W."/>
            <person name="Zhu W."/>
            <person name="Lu B."/>
            <person name="Sun W."/>
        </authorList>
    </citation>
    <scope>NUCLEOTIDE SEQUENCE [LARGE SCALE GENOMIC DNA]</scope>
    <source>
        <strain evidence="5 6">DSM 40847</strain>
    </source>
</reference>
<feature type="domain" description="Beta-lactamase class A catalytic" evidence="4">
    <location>
        <begin position="127"/>
        <end position="264"/>
    </location>
</feature>
<evidence type="ECO:0000256" key="1">
    <source>
        <dbReference type="ARBA" id="ARBA00018879"/>
    </source>
</evidence>
<dbReference type="GO" id="GO:0008800">
    <property type="term" value="F:beta-lactamase activity"/>
    <property type="evidence" value="ECO:0007669"/>
    <property type="project" value="InterPro"/>
</dbReference>
<comment type="caution">
    <text evidence="5">The sequence shown here is derived from an EMBL/GenBank/DDBJ whole genome shotgun (WGS) entry which is preliminary data.</text>
</comment>
<dbReference type="Pfam" id="PF13354">
    <property type="entry name" value="Beta-lactamase2"/>
    <property type="match status" value="1"/>
</dbReference>
<keyword evidence="3" id="KW-0732">Signal</keyword>
<evidence type="ECO:0000313" key="5">
    <source>
        <dbReference type="EMBL" id="EME98740.1"/>
    </source>
</evidence>
<sequence>MTAHPIPEDAPSPRRLPRRALTAVVAAAAVAAPLAVAEPAAAAGPKVVCTSGKAGLAAKLTKDITAALRGRAGHTGIAFDDPATKTSCTYDADRQFDSASVFKPIVLGTLLWDADRAKRSLTSREKALAHKMITESDNDSTTELRNRLTTAKITSFVKAAGMKRTLPNQTWGTTQITARDEQRLLALFTSRNKLITDKSRAYALDLMNKVISSQRWGTPAGAPKGTKVHVKNGWLQRDRDHLWRVHSIGAFTVGGRTYTMSVLTHGNRTWQGGIDAIQAVARAVHRDVNPAANHAQLIAPPAHPQEVMPPGV</sequence>
<name>M3C449_STRM1</name>
<accession>M3C449</accession>
<dbReference type="InterPro" id="IPR012338">
    <property type="entry name" value="Beta-lactam/transpept-like"/>
</dbReference>
<gene>
    <name evidence="5" type="ORF">H340_19798</name>
</gene>
<feature type="chain" id="PRO_5004031605" description="Beta-lactamase" evidence="3">
    <location>
        <begin position="43"/>
        <end position="312"/>
    </location>
</feature>
<dbReference type="RefSeq" id="WP_004948439.1">
    <property type="nucleotide sequence ID" value="NZ_AORZ01000067.1"/>
</dbReference>
<feature type="signal peptide" evidence="3">
    <location>
        <begin position="1"/>
        <end position="42"/>
    </location>
</feature>
<dbReference type="PANTHER" id="PTHR35333:SF3">
    <property type="entry name" value="BETA-LACTAMASE-TYPE TRANSPEPTIDASE FOLD CONTAINING PROTEIN"/>
    <property type="match status" value="1"/>
</dbReference>
<dbReference type="PATRIC" id="fig|1223523.3.peg.4033"/>
<dbReference type="PROSITE" id="PS51318">
    <property type="entry name" value="TAT"/>
    <property type="match status" value="1"/>
</dbReference>
<dbReference type="EMBL" id="AORZ01000067">
    <property type="protein sequence ID" value="EME98740.1"/>
    <property type="molecule type" value="Genomic_DNA"/>
</dbReference>
<evidence type="ECO:0000256" key="2">
    <source>
        <dbReference type="ARBA" id="ARBA00030171"/>
    </source>
</evidence>
<protein>
    <recommendedName>
        <fullName evidence="1">Beta-lactamase</fullName>
    </recommendedName>
    <alternativeName>
        <fullName evidence="2">Penicillinase</fullName>
    </alternativeName>
</protein>
<dbReference type="AlphaFoldDB" id="M3C449"/>
<dbReference type="eggNOG" id="COG2367">
    <property type="taxonomic scope" value="Bacteria"/>
</dbReference>
<dbReference type="STRING" id="1223523.H340_19798"/>
<dbReference type="GO" id="GO:0030655">
    <property type="term" value="P:beta-lactam antibiotic catabolic process"/>
    <property type="evidence" value="ECO:0007669"/>
    <property type="project" value="InterPro"/>
</dbReference>
<evidence type="ECO:0000259" key="4">
    <source>
        <dbReference type="Pfam" id="PF13354"/>
    </source>
</evidence>
<dbReference type="PANTHER" id="PTHR35333">
    <property type="entry name" value="BETA-LACTAMASE"/>
    <property type="match status" value="1"/>
</dbReference>
<dbReference type="Proteomes" id="UP000011740">
    <property type="component" value="Unassembled WGS sequence"/>
</dbReference>
<dbReference type="InterPro" id="IPR006311">
    <property type="entry name" value="TAT_signal"/>
</dbReference>
<dbReference type="Gene3D" id="3.40.710.10">
    <property type="entry name" value="DD-peptidase/beta-lactamase superfamily"/>
    <property type="match status" value="1"/>
</dbReference>
<evidence type="ECO:0000313" key="6">
    <source>
        <dbReference type="Proteomes" id="UP000011740"/>
    </source>
</evidence>
<evidence type="ECO:0000256" key="3">
    <source>
        <dbReference type="SAM" id="SignalP"/>
    </source>
</evidence>
<dbReference type="SUPFAM" id="SSF56601">
    <property type="entry name" value="beta-lactamase/transpeptidase-like"/>
    <property type="match status" value="1"/>
</dbReference>